<evidence type="ECO:0000259" key="3">
    <source>
        <dbReference type="SMART" id="SM01266"/>
    </source>
</evidence>
<gene>
    <name evidence="4" type="ORF">FPANT_11403</name>
</gene>
<organism evidence="4 5">
    <name type="scientific">Fusarium pseudoanthophilum</name>
    <dbReference type="NCBI Taxonomy" id="48495"/>
    <lineage>
        <taxon>Eukaryota</taxon>
        <taxon>Fungi</taxon>
        <taxon>Dikarya</taxon>
        <taxon>Ascomycota</taxon>
        <taxon>Pezizomycotina</taxon>
        <taxon>Sordariomycetes</taxon>
        <taxon>Hypocreomycetidae</taxon>
        <taxon>Hypocreales</taxon>
        <taxon>Nectriaceae</taxon>
        <taxon>Fusarium</taxon>
        <taxon>Fusarium fujikuroi species complex</taxon>
    </lineage>
</organism>
<evidence type="ECO:0000256" key="2">
    <source>
        <dbReference type="ARBA" id="ARBA00022679"/>
    </source>
</evidence>
<dbReference type="Gene3D" id="2.160.10.10">
    <property type="entry name" value="Hexapeptide repeat proteins"/>
    <property type="match status" value="1"/>
</dbReference>
<comment type="caution">
    <text evidence="4">The sequence shown here is derived from an EMBL/GenBank/DDBJ whole genome shotgun (WGS) entry which is preliminary data.</text>
</comment>
<evidence type="ECO:0000313" key="5">
    <source>
        <dbReference type="Proteomes" id="UP000544095"/>
    </source>
</evidence>
<evidence type="ECO:0000256" key="1">
    <source>
        <dbReference type="ARBA" id="ARBA00007274"/>
    </source>
</evidence>
<evidence type="ECO:0000313" key="4">
    <source>
        <dbReference type="EMBL" id="KAF5575302.1"/>
    </source>
</evidence>
<reference evidence="4 5" key="1">
    <citation type="submission" date="2020-05" db="EMBL/GenBank/DDBJ databases">
        <title>Identification and distribution of gene clusters putatively required for synthesis of sphingolipid metabolism inhibitors in phylogenetically diverse species of the filamentous fungus Fusarium.</title>
        <authorList>
            <person name="Kim H.-S."/>
            <person name="Busman M."/>
            <person name="Brown D.W."/>
            <person name="Divon H."/>
            <person name="Uhlig S."/>
            <person name="Proctor R.H."/>
        </authorList>
    </citation>
    <scope>NUCLEOTIDE SEQUENCE [LARGE SCALE GENOMIC DNA]</scope>
    <source>
        <strain evidence="4 5">NRRL 25211</strain>
    </source>
</reference>
<accession>A0A8H5NQQ8</accession>
<dbReference type="GO" id="GO:0016407">
    <property type="term" value="F:acetyltransferase activity"/>
    <property type="evidence" value="ECO:0007669"/>
    <property type="project" value="InterPro"/>
</dbReference>
<dbReference type="InterPro" id="IPR024688">
    <property type="entry name" value="Mac_dom"/>
</dbReference>
<dbReference type="AlphaFoldDB" id="A0A8H5NQQ8"/>
<sequence length="228" mass="26153">MAASTKSPERIAELRQSEVPVPLCDEFEKMISGMNFNTGNSQEMMEYKLATKRKLLSFNDDSIPEGSTLASLKSRRMAVAKEMFGKLGQDVTIEPPFFLLWGCNTFIGNGVYMNRELDARHSTHNLPNSVIDNPRQLLCHNRREQHHNHKELIPPNIKANLLLPRHRPARTSILGNLRPTLIKQLEPRAPQLIHLPFELAHVCEKPPTPRHAAVLYHHWLVEYRYVDA</sequence>
<name>A0A8H5NQQ8_9HYPO</name>
<dbReference type="Pfam" id="PF12464">
    <property type="entry name" value="Mac"/>
    <property type="match status" value="1"/>
</dbReference>
<keyword evidence="2 4" id="KW-0808">Transferase</keyword>
<keyword evidence="5" id="KW-1185">Reference proteome</keyword>
<comment type="similarity">
    <text evidence="1">Belongs to the transferase hexapeptide repeat family.</text>
</comment>
<feature type="domain" description="Maltose/galactoside acetyltransferase" evidence="3">
    <location>
        <begin position="27"/>
        <end position="89"/>
    </location>
</feature>
<dbReference type="SMART" id="SM01266">
    <property type="entry name" value="Mac"/>
    <property type="match status" value="1"/>
</dbReference>
<dbReference type="Proteomes" id="UP000544095">
    <property type="component" value="Unassembled WGS sequence"/>
</dbReference>
<proteinExistence type="inferred from homology"/>
<dbReference type="EMBL" id="JAAOAR010000686">
    <property type="protein sequence ID" value="KAF5575302.1"/>
    <property type="molecule type" value="Genomic_DNA"/>
</dbReference>
<protein>
    <submittedName>
        <fullName evidence="4">Galactoside o-acetyltransferase</fullName>
    </submittedName>
</protein>